<dbReference type="NCBIfam" id="TIGR04131">
    <property type="entry name" value="Bac_Flav_CTERM"/>
    <property type="match status" value="1"/>
</dbReference>
<dbReference type="OrthoDB" id="1652165at2"/>
<evidence type="ECO:0000313" key="2">
    <source>
        <dbReference type="Proteomes" id="UP000035900"/>
    </source>
</evidence>
<reference evidence="1 2" key="1">
    <citation type="journal article" date="2004" name="Int. J. Syst. Evol. Microbiol.">
        <title>Kaistella koreensis gen. nov., sp. nov., a novel member of the Chryseobacterium-Bergeyella-Riemerella branch.</title>
        <authorList>
            <person name="Kim M.K."/>
            <person name="Im W.T."/>
            <person name="Shin Y.K."/>
            <person name="Lim J.H."/>
            <person name="Kim S.H."/>
            <person name="Lee B.C."/>
            <person name="Park M.Y."/>
            <person name="Lee K.Y."/>
            <person name="Lee S.T."/>
        </authorList>
    </citation>
    <scope>NUCLEOTIDE SEQUENCE [LARGE SCALE GENOMIC DNA]</scope>
    <source>
        <strain evidence="1 2">CCUG 49689</strain>
    </source>
</reference>
<keyword evidence="2" id="KW-1185">Reference proteome</keyword>
<protein>
    <recommendedName>
        <fullName evidence="3">Ig-like domain-containing protein</fullName>
    </recommendedName>
</protein>
<evidence type="ECO:0008006" key="3">
    <source>
        <dbReference type="Google" id="ProtNLM"/>
    </source>
</evidence>
<dbReference type="STRING" id="1304281.ACM44_13940"/>
<dbReference type="Proteomes" id="UP000035900">
    <property type="component" value="Unassembled WGS sequence"/>
</dbReference>
<accession>A0A0J7IVZ0</accession>
<dbReference type="InterPro" id="IPR036278">
    <property type="entry name" value="Sialidase_sf"/>
</dbReference>
<dbReference type="Pfam" id="PF13585">
    <property type="entry name" value="CHU_C"/>
    <property type="match status" value="1"/>
</dbReference>
<evidence type="ECO:0000313" key="1">
    <source>
        <dbReference type="EMBL" id="KMQ70132.1"/>
    </source>
</evidence>
<comment type="caution">
    <text evidence="1">The sequence shown here is derived from an EMBL/GenBank/DDBJ whole genome shotgun (WGS) entry which is preliminary data.</text>
</comment>
<sequence>MQKIYFVLLLLINCQIFAQKQKAVSQESLVAGMVENSDGRMVTNSKELAAVLAERSRKTTEEKKGMLKATQTAVEMCTNGGFEQTENVGGQNYIKNFLYNIGDPPGPTQCRSISNSADTYIPTYSPTNTSVMATSVPANLFDEYMGDIKGFDQYSLKINYKRSGTYGSIVQGKRFKTNNENLLKFNYKAVLQTVYDTSHRDNQPFFKARIINKNNVVVSEFCLVGDEQNCIFTKVPEGGNGYVTLYTANWQSGILDISSIPNNEEFTVEFMASRCGLGGHFGYAYVDDICLLHSNENFIGTINLDPLYAVCPTLPLNVCGDFTLPNSGGISASVKKVTLKLYDANGSVVYTSTTPSSLDLVTKRFCFSLLPAHFPNISSANYNVGVTMDFDVSGTNPGCSNPGNNSFFASASDNDANEGWDISFLNCNSSCNFLVNTAKISKCDLNKDGKEDFNLTQFDPLVVSSTSGLSFSYFKNYNDAFNNSNPILNFTSYSTPSTTVYIRISQNPSCFKIIPVTLEVRNPTANISGILNVCSGSTELTASSGASYLWSTGETTPKITITDNGTYSVTVTDSFGCSSTASVTIEPSTTAVTPTLEVTQPSCFVSSGTIKVTSPASQYSFDNGATWGTNPIKSGLSPGIYSVVIKTVKGCTSYPQEVQIIQSLLPYPYYTAVQPKYCGDTGSITITSAAAFYSFDNGVTWLTTSTIDKLSPGTYTLRTKDSAGCISNPQNVIIDSKTLGNPDYTLVNPACGVLGSITINTPADFYTFNGGQTWVTNNVLNNISTGTFSIGIKNTIGCTSYFINIYPQNFQNTYPDYEVIQPTCGQNGTIYIKTEAAWYSFDNGATWTTSNTADLPSGNYKIKVKNQAGCVSLVNNVSLYEPQLPSPFYSVVQPTCGNFGSITIHSVSDFYSFDNGLTWVTTNTKSLPPGSYQILVKNSLGCKSYPVYISLNETKLPKPDVSYTQPTCTTGATITINTPASFYSINGGSTWVTTNVFNNLTGTSYSVMIKNNQNCVSETNYVYLNSATLPDPVFNATSPSCGNVGNITFTTIADFYSIDGYTWGTNPVFNNLATGYYSLVVKNSAGCKSAPIQVYLSSTQLANPSLTVVQPTCGTLGTITVNTSAPFYSFDGGSTWTTNPVKTNVSPGYYYVMIKNGTCTSTSTSVQIKEFLLPNPSFTYTQPTCGVGGTISITTPAAQYSVNGGQTWSASPNFTGLADGYYNVMIQNAQGCKSSPYGNSLSLEKYYLPKPDVLIIQPTCLVKGSIKIMTQASQYSFDGGVTWSTVNEKTGLTSGSYYIVIKNAQNCTSNPYGMSVSMTPFYLARPFVKTVQPSCTNTGSITVVSQSAFYSFDNGATWGTSPVLLNPTPGYYNVLIKNSAGCISQSTYVTISKFYLNAPTVTTIQPNCTNPKGSIYVNTVADLYSFDNGATWGTNPVKNNVNPGSYNIQIKNSFGCISQNAYVYISSAPSIPAAPNFTVIQPTACDATDGSITITTSAASYSFNDGASWTTNPVKKNIGSGTYLLKIKTNSSACESVSVAVTLDSAINTAAPDASVTQPTCSVSTGTITVNTAASYYSYDDGLTFVTSNSKSGLEPGTYKIKIKTAAGCISLGKPVTVTLPAPLPAPASTLIQPNCQNALGEIQITTPAAEYSFNNGITYGASNTKSNLGPGTYNLMVKDSNGCISLASMVTIDPQPVTPDAPQVSVSQPIGCNTNSGTISVVSAAGLYSFDDGVTWSSNASQNLPSGTYLIRIKLSATGCVSAATAATINPPAGTPAAPTYNAAQPTSCVNPFGTVTITSPEFMYSFDNGVTYTLNPVSDPLPPGTHYLRVKNLAGCESGSVSVHITVPPDTPQKPTASVQQIDCAHSAAQITINESSAAYSIDNGATWQVSQVFPLLTPGTYHIRIKNNLGCISESNPVLVNTFINPTPKPTVSPAQNFCIQQNATIGNIVINGAAVKWYAAPLGGSPIPPTTTLVDGNTYYATQTINSCESERAPVSVTIIATPAPTGNSNQTFCISKNAKLSDIELNGTQIRWYSSNSGGTPLPMTTPLQHGVTYFATQQNNGCESVTRFPVLISLVVTNIPAQDYTAPSLCSEENGTKKVNLSEYEANLVTNPSQYLYKFYDQNNIQITDFQNYTLHTGLNTIHVEISSSAGCFAYPKLKIHVNQSPVVNVPAIATYCPDAFVTLDAGTQPAGSTYQWTFNGNPVGNQQTIKANQNGSYHITVTNIVLCSTSKSIAVSKVVEPVITEIRIENNTVQIIATGPGTLEYSIDGVNWSLSNIFYNVPIGTHTAYVRLGSEICAMTQRDFTIFKINNAFTPNDDGINDQWNIEGLENYPGSKVKVLDRYGTLVLDRTVSGKFSWNGQFLGRKLATGSYWYHISVSDGRVLSGFVLIKNRD</sequence>
<dbReference type="InterPro" id="IPR026341">
    <property type="entry name" value="T9SS_type_B"/>
</dbReference>
<dbReference type="Gene3D" id="2.60.40.10">
    <property type="entry name" value="Immunoglobulins"/>
    <property type="match status" value="1"/>
</dbReference>
<dbReference type="PATRIC" id="fig|1304281.5.peg.3023"/>
<dbReference type="SUPFAM" id="SSF50939">
    <property type="entry name" value="Sialidases"/>
    <property type="match status" value="3"/>
</dbReference>
<dbReference type="RefSeq" id="WP_048500669.1">
    <property type="nucleotide sequence ID" value="NZ_LFNG01000031.1"/>
</dbReference>
<name>A0A0J7IVZ0_9FLAO</name>
<proteinExistence type="predicted"/>
<dbReference type="EMBL" id="LFNG01000031">
    <property type="protein sequence ID" value="KMQ70132.1"/>
    <property type="molecule type" value="Genomic_DNA"/>
</dbReference>
<dbReference type="SUPFAM" id="SSF110296">
    <property type="entry name" value="Oligoxyloglucan reducing end-specific cellobiohydrolase"/>
    <property type="match status" value="1"/>
</dbReference>
<organism evidence="1 2">
    <name type="scientific">Chryseobacterium koreense CCUG 49689</name>
    <dbReference type="NCBI Taxonomy" id="1304281"/>
    <lineage>
        <taxon>Bacteria</taxon>
        <taxon>Pseudomonadati</taxon>
        <taxon>Bacteroidota</taxon>
        <taxon>Flavobacteriia</taxon>
        <taxon>Flavobacteriales</taxon>
        <taxon>Weeksellaceae</taxon>
        <taxon>Chryseobacterium group</taxon>
        <taxon>Chryseobacterium</taxon>
    </lineage>
</organism>
<gene>
    <name evidence="1" type="ORF">ACM44_13940</name>
</gene>
<dbReference type="InterPro" id="IPR013783">
    <property type="entry name" value="Ig-like_fold"/>
</dbReference>